<dbReference type="SUPFAM" id="SSF50037">
    <property type="entry name" value="C-terminal domain of transcriptional repressors"/>
    <property type="match status" value="1"/>
</dbReference>
<name>A0A974XPP6_9FIRM</name>
<feature type="domain" description="Ferrous iron transporter FeoA-like" evidence="2">
    <location>
        <begin position="10"/>
        <end position="74"/>
    </location>
</feature>
<protein>
    <submittedName>
        <fullName evidence="3">Ferrous iron transport protein A</fullName>
    </submittedName>
</protein>
<dbReference type="InterPro" id="IPR007167">
    <property type="entry name" value="Fe-transptr_FeoA-like"/>
</dbReference>
<evidence type="ECO:0000313" key="3">
    <source>
        <dbReference type="EMBL" id="QSX09721.1"/>
    </source>
</evidence>
<dbReference type="Gene3D" id="2.30.30.90">
    <property type="match status" value="1"/>
</dbReference>
<keyword evidence="4" id="KW-1185">Reference proteome</keyword>
<evidence type="ECO:0000259" key="2">
    <source>
        <dbReference type="Pfam" id="PF04023"/>
    </source>
</evidence>
<organism evidence="3 4">
    <name type="scientific">Alkalibacter rhizosphaerae</name>
    <dbReference type="NCBI Taxonomy" id="2815577"/>
    <lineage>
        <taxon>Bacteria</taxon>
        <taxon>Bacillati</taxon>
        <taxon>Bacillota</taxon>
        <taxon>Clostridia</taxon>
        <taxon>Eubacteriales</taxon>
        <taxon>Eubacteriaceae</taxon>
        <taxon>Alkalibacter</taxon>
    </lineage>
</organism>
<dbReference type="Pfam" id="PF04023">
    <property type="entry name" value="FeoA"/>
    <property type="match status" value="1"/>
</dbReference>
<reference evidence="3" key="1">
    <citation type="submission" date="2021-03" db="EMBL/GenBank/DDBJ databases">
        <title>Alkalibacter marinus sp. nov., isolated from tidal flat sediment.</title>
        <authorList>
            <person name="Namirimu T."/>
            <person name="Yang J.-A."/>
            <person name="Yang S.-H."/>
            <person name="Kim Y.-J."/>
            <person name="Kwon K.K."/>
        </authorList>
    </citation>
    <scope>NUCLEOTIDE SEQUENCE</scope>
    <source>
        <strain evidence="3">ES005</strain>
    </source>
</reference>
<evidence type="ECO:0000256" key="1">
    <source>
        <dbReference type="ARBA" id="ARBA00023004"/>
    </source>
</evidence>
<gene>
    <name evidence="3" type="ORF">J0B03_10720</name>
</gene>
<dbReference type="KEGG" id="alka:J0B03_10720"/>
<keyword evidence="1" id="KW-0408">Iron</keyword>
<sequence>MLSGDRLIHAQVNFPYVIQSIETDDASMKDFLFTLGCFPGEEITILSILADNYIINVKDARYSIDSELAKTIQIK</sequence>
<dbReference type="InterPro" id="IPR008988">
    <property type="entry name" value="Transcriptional_repressor_C"/>
</dbReference>
<proteinExistence type="predicted"/>
<dbReference type="InterPro" id="IPR038157">
    <property type="entry name" value="FeoA_core_dom"/>
</dbReference>
<dbReference type="GO" id="GO:0046914">
    <property type="term" value="F:transition metal ion binding"/>
    <property type="evidence" value="ECO:0007669"/>
    <property type="project" value="InterPro"/>
</dbReference>
<dbReference type="EMBL" id="CP071444">
    <property type="protein sequence ID" value="QSX09721.1"/>
    <property type="molecule type" value="Genomic_DNA"/>
</dbReference>
<evidence type="ECO:0000313" key="4">
    <source>
        <dbReference type="Proteomes" id="UP000663499"/>
    </source>
</evidence>
<accession>A0A974XPP6</accession>
<dbReference type="Proteomes" id="UP000663499">
    <property type="component" value="Chromosome"/>
</dbReference>
<dbReference type="AlphaFoldDB" id="A0A974XPP6"/>